<evidence type="ECO:0000313" key="3">
    <source>
        <dbReference type="EMBL" id="KTD59978.1"/>
    </source>
</evidence>
<dbReference type="PANTHER" id="PTHR30160">
    <property type="entry name" value="TETRAACYLDISACCHARIDE 4'-KINASE-RELATED"/>
    <property type="match status" value="1"/>
</dbReference>
<dbReference type="GO" id="GO:0009244">
    <property type="term" value="P:lipopolysaccharide core region biosynthetic process"/>
    <property type="evidence" value="ECO:0007669"/>
    <property type="project" value="TreeGrafter"/>
</dbReference>
<evidence type="ECO:0000256" key="1">
    <source>
        <dbReference type="ARBA" id="ARBA00022676"/>
    </source>
</evidence>
<dbReference type="Pfam" id="PF01075">
    <property type="entry name" value="Glyco_transf_9"/>
    <property type="match status" value="1"/>
</dbReference>
<gene>
    <name evidence="3" type="ORF">Lsha_1728</name>
</gene>
<dbReference type="OrthoDB" id="9781892at2"/>
<dbReference type="InterPro" id="IPR002201">
    <property type="entry name" value="Glyco_trans_9"/>
</dbReference>
<dbReference type="AlphaFoldDB" id="A0A0W0YT11"/>
<protein>
    <submittedName>
        <fullName evidence="3">Glycosyltransferase</fullName>
    </submittedName>
</protein>
<dbReference type="Gene3D" id="3.40.50.2000">
    <property type="entry name" value="Glycogen Phosphorylase B"/>
    <property type="match status" value="2"/>
</dbReference>
<accession>A0A0W0YT11</accession>
<dbReference type="GO" id="GO:0008713">
    <property type="term" value="F:ADP-heptose-lipopolysaccharide heptosyltransferase activity"/>
    <property type="evidence" value="ECO:0007669"/>
    <property type="project" value="TreeGrafter"/>
</dbReference>
<sequence>MIKSICIARLSALGDVLMMVPLVRTLQAYLPDTQLTWIISRPAFDLVEGMDGVEFICIDKPKNLTGFLQFRKLMKDRHFDVLLAPHARFGSNLLYPLIKAKRKIGYDSRRADDCHLWFVKESISPGLEHTLEGFLKFAEPLGVKEKVIRWDLPINPADYEWADAHLPKSDEGPVLVVNPAASKPERSWPVDRYIAVLQQARELWNAQIVLTGGPGAYDRVLADQILQVIPAVDLVGKTKPKQLLAVISKADAVLCPDTGPSHMSAAVNTPVVALHAVTNPFISGPYTFQHLVVNRYPEAVEKVFGMSFEQNKQKVWGRHVHGDEAMQLISVAEVMDKLALVLN</sequence>
<keyword evidence="4" id="KW-1185">Reference proteome</keyword>
<evidence type="ECO:0000313" key="4">
    <source>
        <dbReference type="Proteomes" id="UP000054600"/>
    </source>
</evidence>
<dbReference type="GO" id="GO:0005829">
    <property type="term" value="C:cytosol"/>
    <property type="evidence" value="ECO:0007669"/>
    <property type="project" value="TreeGrafter"/>
</dbReference>
<comment type="caution">
    <text evidence="3">The sequence shown here is derived from an EMBL/GenBank/DDBJ whole genome shotgun (WGS) entry which is preliminary data.</text>
</comment>
<proteinExistence type="predicted"/>
<dbReference type="InterPro" id="IPR051199">
    <property type="entry name" value="LPS_LOS_Heptosyltrfase"/>
</dbReference>
<dbReference type="PATRIC" id="fig|1122169.6.peg.1985"/>
<dbReference type="SUPFAM" id="SSF53756">
    <property type="entry name" value="UDP-Glycosyltransferase/glycogen phosphorylase"/>
    <property type="match status" value="1"/>
</dbReference>
<dbReference type="STRING" id="1122169.Lsha_1728"/>
<keyword evidence="1" id="KW-0328">Glycosyltransferase</keyword>
<dbReference type="PANTHER" id="PTHR30160:SF21">
    <property type="entry name" value="LIPOPOLYSACCHARIDE CORE HEPTOSYLTRANSFERASE OPSX"/>
    <property type="match status" value="1"/>
</dbReference>
<keyword evidence="2 3" id="KW-0808">Transferase</keyword>
<dbReference type="eggNOG" id="COG0859">
    <property type="taxonomic scope" value="Bacteria"/>
</dbReference>
<dbReference type="Proteomes" id="UP000054600">
    <property type="component" value="Unassembled WGS sequence"/>
</dbReference>
<dbReference type="RefSeq" id="WP_018575988.1">
    <property type="nucleotide sequence ID" value="NZ_KB892382.1"/>
</dbReference>
<evidence type="ECO:0000256" key="2">
    <source>
        <dbReference type="ARBA" id="ARBA00022679"/>
    </source>
</evidence>
<dbReference type="CDD" id="cd03789">
    <property type="entry name" value="GT9_LPS_heptosyltransferase"/>
    <property type="match status" value="1"/>
</dbReference>
<dbReference type="EMBL" id="LNYW01000046">
    <property type="protein sequence ID" value="KTD59978.1"/>
    <property type="molecule type" value="Genomic_DNA"/>
</dbReference>
<name>A0A0W0YT11_9GAMM</name>
<reference evidence="3 4" key="1">
    <citation type="submission" date="2015-11" db="EMBL/GenBank/DDBJ databases">
        <title>Genomic analysis of 38 Legionella species identifies large and diverse effector repertoires.</title>
        <authorList>
            <person name="Burstein D."/>
            <person name="Amaro F."/>
            <person name="Zusman T."/>
            <person name="Lifshitz Z."/>
            <person name="Cohen O."/>
            <person name="Gilbert J.A."/>
            <person name="Pupko T."/>
            <person name="Shuman H.A."/>
            <person name="Segal G."/>
        </authorList>
    </citation>
    <scope>NUCLEOTIDE SEQUENCE [LARGE SCALE GENOMIC DNA]</scope>
    <source>
        <strain evidence="3 4">ATCC 49655</strain>
    </source>
</reference>
<organism evidence="3 4">
    <name type="scientific">Legionella shakespearei DSM 23087</name>
    <dbReference type="NCBI Taxonomy" id="1122169"/>
    <lineage>
        <taxon>Bacteria</taxon>
        <taxon>Pseudomonadati</taxon>
        <taxon>Pseudomonadota</taxon>
        <taxon>Gammaproteobacteria</taxon>
        <taxon>Legionellales</taxon>
        <taxon>Legionellaceae</taxon>
        <taxon>Legionella</taxon>
    </lineage>
</organism>